<organism evidence="1 2">
    <name type="scientific">Nosema bombycis (strain CQ1 / CVCC 102059)</name>
    <name type="common">Microsporidian parasite</name>
    <name type="synonym">Pebrine of silkworm</name>
    <dbReference type="NCBI Taxonomy" id="578461"/>
    <lineage>
        <taxon>Eukaryota</taxon>
        <taxon>Fungi</taxon>
        <taxon>Fungi incertae sedis</taxon>
        <taxon>Microsporidia</taxon>
        <taxon>Nosematidae</taxon>
        <taxon>Nosema</taxon>
    </lineage>
</organism>
<name>R0M8B7_NOSB1</name>
<dbReference type="AlphaFoldDB" id="R0M8B7"/>
<dbReference type="InterPro" id="IPR022042">
    <property type="entry name" value="snRNA-activating_su3"/>
</dbReference>
<dbReference type="Pfam" id="PF12251">
    <property type="entry name" value="SNAPC3"/>
    <property type="match status" value="1"/>
</dbReference>
<proteinExistence type="predicted"/>
<evidence type="ECO:0000313" key="2">
    <source>
        <dbReference type="Proteomes" id="UP000016927"/>
    </source>
</evidence>
<protein>
    <submittedName>
        <fullName evidence="1">Uncharacterized protein</fullName>
    </submittedName>
</protein>
<dbReference type="OrthoDB" id="10427783at2759"/>
<keyword evidence="2" id="KW-1185">Reference proteome</keyword>
<dbReference type="Proteomes" id="UP000016927">
    <property type="component" value="Unassembled WGS sequence"/>
</dbReference>
<evidence type="ECO:0000313" key="1">
    <source>
        <dbReference type="EMBL" id="EOB14229.1"/>
    </source>
</evidence>
<sequence>MNFRKKILRALDYDKDLNLDEDVPVFNFHNHKINSGALNLKYNQEEEYVDLLKPPKTNSNQFFPYFNFLVSENNKKFCSFTIYGFTLLSKISFLNVNYISCYNIDDVIYMDCCDLKNVNEIKKMFSSVKLFFRDWNVDLYTVLGNKRKEILFFNGSKFLSLVPRKIIFFEDDLPDYFKHTDLRKDSNKCKICKMNEYKFIIEDNPVIPENYRKVCEDCLKIIEKNGTH</sequence>
<dbReference type="EMBL" id="KB908940">
    <property type="protein sequence ID" value="EOB14229.1"/>
    <property type="molecule type" value="Genomic_DNA"/>
</dbReference>
<reference evidence="1 2" key="1">
    <citation type="journal article" date="2013" name="BMC Genomics">
        <title>Comparative genomics of parasitic silkworm microsporidia reveal an association between genome expansion and host adaptation.</title>
        <authorList>
            <person name="Pan G."/>
            <person name="Xu J."/>
            <person name="Li T."/>
            <person name="Xia Q."/>
            <person name="Liu S.L."/>
            <person name="Zhang G."/>
            <person name="Li S."/>
            <person name="Li C."/>
            <person name="Liu H."/>
            <person name="Yang L."/>
            <person name="Liu T."/>
            <person name="Zhang X."/>
            <person name="Wu Z."/>
            <person name="Fan W."/>
            <person name="Dang X."/>
            <person name="Xiang H."/>
            <person name="Tao M."/>
            <person name="Li Y."/>
            <person name="Hu J."/>
            <person name="Li Z."/>
            <person name="Lin L."/>
            <person name="Luo J."/>
            <person name="Geng L."/>
            <person name="Wang L."/>
            <person name="Long M."/>
            <person name="Wan Y."/>
            <person name="He N."/>
            <person name="Zhang Z."/>
            <person name="Lu C."/>
            <person name="Keeling P.J."/>
            <person name="Wang J."/>
            <person name="Xiang Z."/>
            <person name="Zhou Z."/>
        </authorList>
    </citation>
    <scope>NUCLEOTIDE SEQUENCE [LARGE SCALE GENOMIC DNA]</scope>
    <source>
        <strain evidence="2">CQ1 / CVCC 102059</strain>
    </source>
</reference>
<dbReference type="VEuPathDB" id="MicrosporidiaDB:NBO_32g0004"/>
<gene>
    <name evidence="1" type="ORF">NBO_32g0004</name>
</gene>
<dbReference type="HOGENOM" id="CLU_1215097_0_0_1"/>
<accession>R0M8B7</accession>